<dbReference type="Pfam" id="PF02141">
    <property type="entry name" value="DENN"/>
    <property type="match status" value="1"/>
</dbReference>
<evidence type="ECO:0000256" key="2">
    <source>
        <dbReference type="ARBA" id="ARBA00023329"/>
    </source>
</evidence>
<evidence type="ECO:0000256" key="3">
    <source>
        <dbReference type="SAM" id="MobiDB-lite"/>
    </source>
</evidence>
<proteinExistence type="predicted"/>
<dbReference type="InterPro" id="IPR043153">
    <property type="entry name" value="DENN_C"/>
</dbReference>
<name>A0ABQ9ZRI9_9CRUS</name>
<dbReference type="EMBL" id="JAOYFB010000005">
    <property type="protein sequence ID" value="KAK4015541.1"/>
    <property type="molecule type" value="Genomic_DNA"/>
</dbReference>
<gene>
    <name evidence="5" type="ORF">OUZ56_030515</name>
</gene>
<dbReference type="PANTHER" id="PTHR13196">
    <property type="entry name" value="DENN DOMAIN-CONTAINING"/>
    <property type="match status" value="1"/>
</dbReference>
<dbReference type="Pfam" id="PF03456">
    <property type="entry name" value="uDENN"/>
    <property type="match status" value="1"/>
</dbReference>
<sequence>MGSRLRNDVKHLIECFCEIVSPETSNKQPWVVQKFPESFKDDEMLKQVALFAFPCEVPCNTVQHFSFVLTSLDSKWTFGFCRQAPGAQTALVIISYLPWHEFFFKILNQIAELMQEQAVQDINSFLEALYQRDVPAPSTTLHIPFGRAHRVYTCKCPNTYTLPSIPENRNLTEYFNAVDAHNMMVIFASMLHERRIVMVSSRISRLSACIQAANAVIYPMIWQHIYIPVLPPHLMDYLLAPMPYLSGVPTSTWERVRKSELGELVVLDVDTNHIETPFDDLDRLPPDIVSGMRRRLKTPGNMMGDGVARVFLRALVQLIGGYRDALRFRQGEQITFCQDALVQSRPLALRPFLESMLQLQIFQQFIEERLEMLNSGQGFSDEFELEACLYSDKSSSRLKQQYKEWLTTMKKESGALFKKANPAMRNAVKTVGRLAKEKSRTAYREVRSKFKDMQIHRELEGAAFSTGNTKLRDKPRSAPSSPKFGVSDVSTNQRRTAVSPATLSHQLNSNFLDRNHSLRRCETSVSQHYHVSGSSPGFPTGTNGASSSSSEESGTEDELQMTPLNLNLMDDMKDILARTASTESTPPAIDRSGTAQIDLIRLDSATSLSPVDEFDPLGAPRTESEPVRITQSNPVYSFHVPRQVAEPQVPSGASSGNGGAVNFKGYTSRFDTGSDPFSNLLAFTRTNLGPIVSVPEPVTTNDSSVTDKSAWTTFD</sequence>
<dbReference type="Gene3D" id="3.40.50.11500">
    <property type="match status" value="1"/>
</dbReference>
<evidence type="ECO:0000256" key="1">
    <source>
        <dbReference type="ARBA" id="ARBA00004132"/>
    </source>
</evidence>
<feature type="compositionally biased region" description="Polar residues" evidence="3">
    <location>
        <begin position="523"/>
        <end position="537"/>
    </location>
</feature>
<comment type="caution">
    <text evidence="5">The sequence shown here is derived from an EMBL/GenBank/DDBJ whole genome shotgun (WGS) entry which is preliminary data.</text>
</comment>
<dbReference type="PROSITE" id="PS50211">
    <property type="entry name" value="DENN"/>
    <property type="match status" value="1"/>
</dbReference>
<feature type="region of interest" description="Disordered" evidence="3">
    <location>
        <begin position="461"/>
        <end position="493"/>
    </location>
</feature>
<keyword evidence="2" id="KW-0968">Cytoplasmic vesicle</keyword>
<evidence type="ECO:0000313" key="6">
    <source>
        <dbReference type="Proteomes" id="UP001234178"/>
    </source>
</evidence>
<dbReference type="InterPro" id="IPR037516">
    <property type="entry name" value="Tripartite_DENN"/>
</dbReference>
<dbReference type="Pfam" id="PF03455">
    <property type="entry name" value="dDENN"/>
    <property type="match status" value="1"/>
</dbReference>
<dbReference type="Proteomes" id="UP001234178">
    <property type="component" value="Unassembled WGS sequence"/>
</dbReference>
<dbReference type="Gene3D" id="6.10.140.1000">
    <property type="match status" value="1"/>
</dbReference>
<feature type="compositionally biased region" description="Low complexity" evidence="3">
    <location>
        <begin position="540"/>
        <end position="552"/>
    </location>
</feature>
<dbReference type="SMART" id="SM00800">
    <property type="entry name" value="uDENN"/>
    <property type="match status" value="1"/>
</dbReference>
<feature type="domain" description="UDENN" evidence="4">
    <location>
        <begin position="14"/>
        <end position="378"/>
    </location>
</feature>
<dbReference type="InterPro" id="IPR005112">
    <property type="entry name" value="dDENN_dom"/>
</dbReference>
<dbReference type="SMART" id="SM00801">
    <property type="entry name" value="dDENN"/>
    <property type="match status" value="1"/>
</dbReference>
<dbReference type="Gene3D" id="3.30.450.200">
    <property type="match status" value="1"/>
</dbReference>
<reference evidence="5 6" key="1">
    <citation type="journal article" date="2023" name="Nucleic Acids Res.">
        <title>The hologenome of Daphnia magna reveals possible DNA methylation and microbiome-mediated evolution of the host genome.</title>
        <authorList>
            <person name="Chaturvedi A."/>
            <person name="Li X."/>
            <person name="Dhandapani V."/>
            <person name="Marshall H."/>
            <person name="Kissane S."/>
            <person name="Cuenca-Cambronero M."/>
            <person name="Asole G."/>
            <person name="Calvet F."/>
            <person name="Ruiz-Romero M."/>
            <person name="Marangio P."/>
            <person name="Guigo R."/>
            <person name="Rago D."/>
            <person name="Mirbahai L."/>
            <person name="Eastwood N."/>
            <person name="Colbourne J.K."/>
            <person name="Zhou J."/>
            <person name="Mallon E."/>
            <person name="Orsini L."/>
        </authorList>
    </citation>
    <scope>NUCLEOTIDE SEQUENCE [LARGE SCALE GENOMIC DNA]</scope>
    <source>
        <strain evidence="5">LRV0_1</strain>
    </source>
</reference>
<protein>
    <recommendedName>
        <fullName evidence="4">UDENN domain-containing protein</fullName>
    </recommendedName>
</protein>
<accession>A0ABQ9ZRI9</accession>
<comment type="subcellular location">
    <subcellularLocation>
        <location evidence="1">Cytoplasmic vesicle</location>
        <location evidence="1">Clathrin-coated vesicle</location>
    </subcellularLocation>
</comment>
<feature type="compositionally biased region" description="Polar residues" evidence="3">
    <location>
        <begin position="698"/>
        <end position="715"/>
    </location>
</feature>
<dbReference type="InterPro" id="IPR001194">
    <property type="entry name" value="cDENN_dom"/>
</dbReference>
<dbReference type="SMART" id="SM00799">
    <property type="entry name" value="DENN"/>
    <property type="match status" value="1"/>
</dbReference>
<evidence type="ECO:0000313" key="5">
    <source>
        <dbReference type="EMBL" id="KAK4015541.1"/>
    </source>
</evidence>
<dbReference type="InterPro" id="IPR005113">
    <property type="entry name" value="uDENN_dom"/>
</dbReference>
<organism evidence="5 6">
    <name type="scientific">Daphnia magna</name>
    <dbReference type="NCBI Taxonomy" id="35525"/>
    <lineage>
        <taxon>Eukaryota</taxon>
        <taxon>Metazoa</taxon>
        <taxon>Ecdysozoa</taxon>
        <taxon>Arthropoda</taxon>
        <taxon>Crustacea</taxon>
        <taxon>Branchiopoda</taxon>
        <taxon>Diplostraca</taxon>
        <taxon>Cladocera</taxon>
        <taxon>Anomopoda</taxon>
        <taxon>Daphniidae</taxon>
        <taxon>Daphnia</taxon>
    </lineage>
</organism>
<keyword evidence="6" id="KW-1185">Reference proteome</keyword>
<dbReference type="PANTHER" id="PTHR13196:SF14">
    <property type="entry name" value="UDENN DOMAIN-CONTAINING PROTEIN"/>
    <property type="match status" value="1"/>
</dbReference>
<feature type="region of interest" description="Disordered" evidence="3">
    <location>
        <begin position="694"/>
        <end position="715"/>
    </location>
</feature>
<evidence type="ECO:0000259" key="4">
    <source>
        <dbReference type="PROSITE" id="PS50211"/>
    </source>
</evidence>
<dbReference type="InterPro" id="IPR040032">
    <property type="entry name" value="DENND1A/B/C"/>
</dbReference>
<feature type="region of interest" description="Disordered" evidence="3">
    <location>
        <begin position="523"/>
        <end position="558"/>
    </location>
</feature>